<keyword evidence="2" id="KW-0645">Protease</keyword>
<dbReference type="PANTHER" id="PTHR36175:SF1">
    <property type="entry name" value="CYANOPHYCINASE"/>
    <property type="match status" value="1"/>
</dbReference>
<evidence type="ECO:0000256" key="1">
    <source>
        <dbReference type="ARBA" id="ARBA00006534"/>
    </source>
</evidence>
<feature type="signal peptide" evidence="5">
    <location>
        <begin position="1"/>
        <end position="20"/>
    </location>
</feature>
<keyword evidence="7" id="KW-1185">Reference proteome</keyword>
<gene>
    <name evidence="6" type="ORF">SAMN06265222_101556</name>
</gene>
<dbReference type="Proteomes" id="UP001158067">
    <property type="component" value="Unassembled WGS sequence"/>
</dbReference>
<feature type="chain" id="PRO_5045266799" evidence="5">
    <location>
        <begin position="21"/>
        <end position="550"/>
    </location>
</feature>
<dbReference type="InterPro" id="IPR005320">
    <property type="entry name" value="Peptidase_S51"/>
</dbReference>
<evidence type="ECO:0000256" key="5">
    <source>
        <dbReference type="SAM" id="SignalP"/>
    </source>
</evidence>
<dbReference type="PANTHER" id="PTHR36175">
    <property type="entry name" value="CYANOPHYCINASE"/>
    <property type="match status" value="1"/>
</dbReference>
<comment type="caution">
    <text evidence="6">The sequence shown here is derived from an EMBL/GenBank/DDBJ whole genome shotgun (WGS) entry which is preliminary data.</text>
</comment>
<protein>
    <submittedName>
        <fullName evidence="6">Cyanophycinase</fullName>
    </submittedName>
</protein>
<dbReference type="SUPFAM" id="SSF52317">
    <property type="entry name" value="Class I glutamine amidotransferase-like"/>
    <property type="match status" value="1"/>
</dbReference>
<evidence type="ECO:0000313" key="6">
    <source>
        <dbReference type="EMBL" id="SMP41273.1"/>
    </source>
</evidence>
<dbReference type="EMBL" id="FXUG01000001">
    <property type="protein sequence ID" value="SMP41273.1"/>
    <property type="molecule type" value="Genomic_DNA"/>
</dbReference>
<proteinExistence type="inferred from homology"/>
<keyword evidence="3" id="KW-0378">Hydrolase</keyword>
<dbReference type="CDD" id="cd03145">
    <property type="entry name" value="GAT1_cyanophycinase"/>
    <property type="match status" value="1"/>
</dbReference>
<evidence type="ECO:0000313" key="7">
    <source>
        <dbReference type="Proteomes" id="UP001158067"/>
    </source>
</evidence>
<keyword evidence="4" id="KW-0720">Serine protease</keyword>
<evidence type="ECO:0000256" key="2">
    <source>
        <dbReference type="ARBA" id="ARBA00022670"/>
    </source>
</evidence>
<accession>A0ABY1PPJ2</accession>
<name>A0ABY1PPJ2_9BACT</name>
<dbReference type="Pfam" id="PF03575">
    <property type="entry name" value="Peptidase_S51"/>
    <property type="match status" value="1"/>
</dbReference>
<organism evidence="6 7">
    <name type="scientific">Neorhodopirellula lusitana</name>
    <dbReference type="NCBI Taxonomy" id="445327"/>
    <lineage>
        <taxon>Bacteria</taxon>
        <taxon>Pseudomonadati</taxon>
        <taxon>Planctomycetota</taxon>
        <taxon>Planctomycetia</taxon>
        <taxon>Pirellulales</taxon>
        <taxon>Pirellulaceae</taxon>
        <taxon>Neorhodopirellula</taxon>
    </lineage>
</organism>
<sequence>MKLFLYSLLTSLLMVHSATGQTTHLPGVDDPVVPLSGPVMLTGRAELSTVSRRTFAWLANEQEGKLVIVIGGDHPFDRQAWEKYMGQVSVLRLESRSAANSSSTLTPLDGATGVWLVDDVSSFASGTRFEKQLKALARKGAAVGGRGHGAESLGTLVLDDKQTRSGFGLLPCSIVLTSDSKSKADAITQTVQRAMSEGVIVNEGAKQFAVNETGGVESPNTRANTLVHWEIPPAGAMVVHQGRRVAVVGEDDIVARVAAANGWPERAETFGARIVQLPFTTDLLSWTRSAQSRESSVFPPETPPSVEVENGTLILIGGGGSTDDMWTRFIESAGGTDANFVCIPQSPDSFSAKRLRGLGCKNVTVLYADEGLREKADSDTAFLAPLAKADGIFLGGGRTYRFMDAYQHTAAHQLMLDVLGRDGVIAGTSAGAQIQGDFLVRGDPRTNQTLWYPGNDTGLSFLRGVIVDVHFAERGRQKTLPRLLSNHPQMLGIGIDEATAIVVTGHQAEVLGRGSAWFYGSSGTHADAKQTPIVISAGGKYDLRKRATIQ</sequence>
<dbReference type="RefSeq" id="WP_283430781.1">
    <property type="nucleotide sequence ID" value="NZ_FXUG01000001.1"/>
</dbReference>
<dbReference type="InterPro" id="IPR029062">
    <property type="entry name" value="Class_I_gatase-like"/>
</dbReference>
<reference evidence="6 7" key="1">
    <citation type="submission" date="2017-05" db="EMBL/GenBank/DDBJ databases">
        <authorList>
            <person name="Varghese N."/>
            <person name="Submissions S."/>
        </authorList>
    </citation>
    <scope>NUCLEOTIDE SEQUENCE [LARGE SCALE GENOMIC DNA]</scope>
    <source>
        <strain evidence="6 7">DSM 25457</strain>
    </source>
</reference>
<comment type="similarity">
    <text evidence="1">Belongs to the peptidase S51 family.</text>
</comment>
<keyword evidence="5" id="KW-0732">Signal</keyword>
<dbReference type="Gene3D" id="3.40.50.880">
    <property type="match status" value="1"/>
</dbReference>
<evidence type="ECO:0000256" key="3">
    <source>
        <dbReference type="ARBA" id="ARBA00022801"/>
    </source>
</evidence>
<evidence type="ECO:0000256" key="4">
    <source>
        <dbReference type="ARBA" id="ARBA00022825"/>
    </source>
</evidence>